<dbReference type="PRINTS" id="PR00344">
    <property type="entry name" value="BCTRLSENSOR"/>
</dbReference>
<name>A0ABU3VY30_9GAMM</name>
<evidence type="ECO:0000313" key="15">
    <source>
        <dbReference type="Proteomes" id="UP001269819"/>
    </source>
</evidence>
<dbReference type="Gene3D" id="3.30.450.40">
    <property type="match status" value="1"/>
</dbReference>
<dbReference type="Pfam" id="PF02518">
    <property type="entry name" value="HATPase_c"/>
    <property type="match status" value="1"/>
</dbReference>
<feature type="domain" description="Histidine kinase" evidence="13">
    <location>
        <begin position="664"/>
        <end position="883"/>
    </location>
</feature>
<dbReference type="PANTHER" id="PTHR45569">
    <property type="entry name" value="SENSOR PROTEIN KDPD"/>
    <property type="match status" value="1"/>
</dbReference>
<dbReference type="PROSITE" id="PS50109">
    <property type="entry name" value="HIS_KIN"/>
    <property type="match status" value="1"/>
</dbReference>
<dbReference type="CDD" id="cd00075">
    <property type="entry name" value="HATPase"/>
    <property type="match status" value="1"/>
</dbReference>
<dbReference type="SUPFAM" id="SSF52402">
    <property type="entry name" value="Adenine nucleotide alpha hydrolases-like"/>
    <property type="match status" value="1"/>
</dbReference>
<dbReference type="SMART" id="SM00387">
    <property type="entry name" value="HATPase_c"/>
    <property type="match status" value="1"/>
</dbReference>
<dbReference type="GO" id="GO:0016301">
    <property type="term" value="F:kinase activity"/>
    <property type="evidence" value="ECO:0007669"/>
    <property type="project" value="UniProtKB-KW"/>
</dbReference>
<evidence type="ECO:0000256" key="7">
    <source>
        <dbReference type="ARBA" id="ARBA00022741"/>
    </source>
</evidence>
<keyword evidence="9" id="KW-0067">ATP-binding</keyword>
<comment type="subcellular location">
    <subcellularLocation>
        <location evidence="2">Membrane</location>
        <topology evidence="2">Multi-pass membrane protein</topology>
    </subcellularLocation>
</comment>
<dbReference type="Gene3D" id="3.40.50.620">
    <property type="entry name" value="HUPs"/>
    <property type="match status" value="1"/>
</dbReference>
<dbReference type="SUPFAM" id="SSF55874">
    <property type="entry name" value="ATPase domain of HSP90 chaperone/DNA topoisomerase II/histidine kinase"/>
    <property type="match status" value="1"/>
</dbReference>
<keyword evidence="15" id="KW-1185">Reference proteome</keyword>
<evidence type="ECO:0000256" key="1">
    <source>
        <dbReference type="ARBA" id="ARBA00000085"/>
    </source>
</evidence>
<dbReference type="InterPro" id="IPR014729">
    <property type="entry name" value="Rossmann-like_a/b/a_fold"/>
</dbReference>
<dbReference type="InterPro" id="IPR006016">
    <property type="entry name" value="UspA"/>
</dbReference>
<dbReference type="InterPro" id="IPR029016">
    <property type="entry name" value="GAF-like_dom_sf"/>
</dbReference>
<dbReference type="EC" id="2.7.13.3" evidence="3"/>
<keyword evidence="6" id="KW-0812">Transmembrane</keyword>
<evidence type="ECO:0000256" key="2">
    <source>
        <dbReference type="ARBA" id="ARBA00004141"/>
    </source>
</evidence>
<evidence type="ECO:0000256" key="6">
    <source>
        <dbReference type="ARBA" id="ARBA00022692"/>
    </source>
</evidence>
<dbReference type="InterPro" id="IPR025201">
    <property type="entry name" value="KdpD_TM"/>
</dbReference>
<dbReference type="Proteomes" id="UP001269819">
    <property type="component" value="Unassembled WGS sequence"/>
</dbReference>
<dbReference type="InterPro" id="IPR027417">
    <property type="entry name" value="P-loop_NTPase"/>
</dbReference>
<evidence type="ECO:0000256" key="3">
    <source>
        <dbReference type="ARBA" id="ARBA00012438"/>
    </source>
</evidence>
<dbReference type="SMART" id="SM00388">
    <property type="entry name" value="HisKA"/>
    <property type="match status" value="1"/>
</dbReference>
<dbReference type="Gene3D" id="3.40.50.300">
    <property type="entry name" value="P-loop containing nucleotide triphosphate hydrolases"/>
    <property type="match status" value="1"/>
</dbReference>
<reference evidence="14 15" key="1">
    <citation type="submission" date="2023-10" db="EMBL/GenBank/DDBJ databases">
        <title>Characteristics and mechanism of a salt-tolerant marine origin heterotrophic nitrifying- aerobic denitrifying bacteria Marinobacter xestospongiae HN1.</title>
        <authorList>
            <person name="Qi R."/>
        </authorList>
    </citation>
    <scope>NUCLEOTIDE SEQUENCE [LARGE SCALE GENOMIC DNA]</scope>
    <source>
        <strain evidence="14 15">HN1</strain>
    </source>
</reference>
<dbReference type="Gene3D" id="1.20.120.620">
    <property type="entry name" value="Backbone structure of the membrane domain of e. Coli histidine kinase receptor kdpd"/>
    <property type="match status" value="1"/>
</dbReference>
<dbReference type="CDD" id="cd00082">
    <property type="entry name" value="HisKA"/>
    <property type="match status" value="1"/>
</dbReference>
<dbReference type="InterPro" id="IPR003593">
    <property type="entry name" value="AAA+_ATPase"/>
</dbReference>
<dbReference type="Gene3D" id="1.10.287.130">
    <property type="match status" value="1"/>
</dbReference>
<sequence length="894" mass="98868">MSSGAEHRPDPDALLRCQAQTDSGGLKVFLGAAPGVGKTYQMLQSAHELRRQGVDVVLGAIESHGRSDTEALRAGLEQLPPQTLSHAGKRFEEFDLDAALARRPDVLIVDELAHRNIPGTRHSWRYQDIEELLANGITVWTAVNIQHLESLSDVVASITGVRMRETVPDALLSRARDCVLVDLTPSELITRLRQGKVYLPEQARAALDGYFSPANLSALRELAVQAMAERLDADLRDTMQSRGIAEPWHIRARMLVAVDGSGQGEALVRAGRRLSERRKAPWTVVTVDNGRRTVDERDRLGRVFDLAVRLGAETRTLRGHDVAEELLAYARHHQVTTLILGRSHNQWWRFRRSTSRRLIRQAEAFEVTFVPVPRRQRRHGVRRADARSVHWRDYLWALLCVGSATAVSLALQHLLPLGNLSLVFLTAVLWVAARTGTRPALFTALTSFLTYNFFFTEPQLTFNMTETDESLTVVFFLIIALIGGKLAARLQQQIQLLRQSNDQAREHLAFTRRLAAAPDIQSVQLEAVTALQQQLKQPVIIIHRQSDQDQPTVVAERDHPEPLDTAAKSAAAWSLGNGQPSGAFSDTLSSLNWRFEPIEADGQVFAVLGIDTTNLDAEQYRGLAVETYTHQIALAWFRTELATNLSAARIAEETERLRSALLSSISHDLRTPLATMIGSASTLQSLSAKLAPEDRQSLLESILSEGQRLDRYIRNLLDMTRLGHGTLKIERDWIALTDILSSALRRTRDLFPNLHIERQIADDLPLLFVHPALLEQAIVNVLENAAKFAPPQSTVSIKAWLDQAGERIKLSIADEGPGIPPAQRRQVFDMFFTGGDGDRGPYGSGLGLAICHGMVAAHGGDIAALEGLNGRGTRIDIALPVVESPADENSQGPI</sequence>
<keyword evidence="11" id="KW-0902">Two-component regulatory system</keyword>
<comment type="caution">
    <text evidence="14">The sequence shown here is derived from an EMBL/GenBank/DDBJ whole genome shotgun (WGS) entry which is preliminary data.</text>
</comment>
<evidence type="ECO:0000256" key="12">
    <source>
        <dbReference type="ARBA" id="ARBA00023136"/>
    </source>
</evidence>
<keyword evidence="7" id="KW-0547">Nucleotide-binding</keyword>
<dbReference type="Gene3D" id="3.30.565.10">
    <property type="entry name" value="Histidine kinase-like ATPase, C-terminal domain"/>
    <property type="match status" value="1"/>
</dbReference>
<dbReference type="InterPro" id="IPR052023">
    <property type="entry name" value="Histidine_kinase_KdpD"/>
</dbReference>
<evidence type="ECO:0000256" key="11">
    <source>
        <dbReference type="ARBA" id="ARBA00023012"/>
    </source>
</evidence>
<evidence type="ECO:0000256" key="5">
    <source>
        <dbReference type="ARBA" id="ARBA00022679"/>
    </source>
</evidence>
<proteinExistence type="predicted"/>
<dbReference type="PANTHER" id="PTHR45569:SF1">
    <property type="entry name" value="SENSOR PROTEIN KDPD"/>
    <property type="match status" value="1"/>
</dbReference>
<dbReference type="Pfam" id="PF02702">
    <property type="entry name" value="KdpD"/>
    <property type="match status" value="1"/>
</dbReference>
<dbReference type="SMART" id="SM00382">
    <property type="entry name" value="AAA"/>
    <property type="match status" value="1"/>
</dbReference>
<dbReference type="InterPro" id="IPR004358">
    <property type="entry name" value="Sig_transdc_His_kin-like_C"/>
</dbReference>
<evidence type="ECO:0000256" key="9">
    <source>
        <dbReference type="ARBA" id="ARBA00022840"/>
    </source>
</evidence>
<dbReference type="InterPro" id="IPR003661">
    <property type="entry name" value="HisK_dim/P_dom"/>
</dbReference>
<evidence type="ECO:0000313" key="14">
    <source>
        <dbReference type="EMBL" id="MDV2079174.1"/>
    </source>
</evidence>
<dbReference type="InterPro" id="IPR003594">
    <property type="entry name" value="HATPase_dom"/>
</dbReference>
<dbReference type="SUPFAM" id="SSF47384">
    <property type="entry name" value="Homodimeric domain of signal transducing histidine kinase"/>
    <property type="match status" value="1"/>
</dbReference>
<dbReference type="EMBL" id="JAWIIJ010000006">
    <property type="protein sequence ID" value="MDV2079174.1"/>
    <property type="molecule type" value="Genomic_DNA"/>
</dbReference>
<evidence type="ECO:0000259" key="13">
    <source>
        <dbReference type="PROSITE" id="PS50109"/>
    </source>
</evidence>
<dbReference type="InterPro" id="IPR003852">
    <property type="entry name" value="Sig_transdc_His_kinase_KdpD_N"/>
</dbReference>
<dbReference type="Pfam" id="PF13493">
    <property type="entry name" value="DUF4118"/>
    <property type="match status" value="1"/>
</dbReference>
<keyword evidence="10" id="KW-1133">Transmembrane helix</keyword>
<dbReference type="InterPro" id="IPR036890">
    <property type="entry name" value="HATPase_C_sf"/>
</dbReference>
<evidence type="ECO:0000256" key="4">
    <source>
        <dbReference type="ARBA" id="ARBA00022553"/>
    </source>
</evidence>
<gene>
    <name evidence="14" type="ORF">RYS15_10765</name>
</gene>
<keyword evidence="12" id="KW-0472">Membrane</keyword>
<comment type="catalytic activity">
    <reaction evidence="1">
        <text>ATP + protein L-histidine = ADP + protein N-phospho-L-histidine.</text>
        <dbReference type="EC" id="2.7.13.3"/>
    </reaction>
</comment>
<evidence type="ECO:0000256" key="10">
    <source>
        <dbReference type="ARBA" id="ARBA00022989"/>
    </source>
</evidence>
<dbReference type="InterPro" id="IPR036097">
    <property type="entry name" value="HisK_dim/P_sf"/>
</dbReference>
<accession>A0ABU3VY30</accession>
<dbReference type="Pfam" id="PF00512">
    <property type="entry name" value="HisKA"/>
    <property type="match status" value="1"/>
</dbReference>
<organism evidence="14 15">
    <name type="scientific">Marinobacter xestospongiae</name>
    <dbReference type="NCBI Taxonomy" id="994319"/>
    <lineage>
        <taxon>Bacteria</taxon>
        <taxon>Pseudomonadati</taxon>
        <taxon>Pseudomonadota</taxon>
        <taxon>Gammaproteobacteria</taxon>
        <taxon>Pseudomonadales</taxon>
        <taxon>Marinobacteraceae</taxon>
        <taxon>Marinobacter</taxon>
    </lineage>
</organism>
<dbReference type="InterPro" id="IPR038318">
    <property type="entry name" value="KdpD_sf"/>
</dbReference>
<dbReference type="InterPro" id="IPR005467">
    <property type="entry name" value="His_kinase_dom"/>
</dbReference>
<keyword evidence="4" id="KW-0597">Phosphoprotein</keyword>
<protein>
    <recommendedName>
        <fullName evidence="3">histidine kinase</fullName>
        <ecNumber evidence="3">2.7.13.3</ecNumber>
    </recommendedName>
</protein>
<keyword evidence="5" id="KW-0808">Transferase</keyword>
<dbReference type="Pfam" id="PF00582">
    <property type="entry name" value="Usp"/>
    <property type="match status" value="1"/>
</dbReference>
<dbReference type="SUPFAM" id="SSF52540">
    <property type="entry name" value="P-loop containing nucleoside triphosphate hydrolases"/>
    <property type="match status" value="1"/>
</dbReference>
<evidence type="ECO:0000256" key="8">
    <source>
        <dbReference type="ARBA" id="ARBA00022777"/>
    </source>
</evidence>
<keyword evidence="8 14" id="KW-0418">Kinase</keyword>
<dbReference type="RefSeq" id="WP_316973789.1">
    <property type="nucleotide sequence ID" value="NZ_JAWIIJ010000006.1"/>
</dbReference>